<sequence>MQPPAADGYSKLRNWLQWALVAFCFFVTLYRLEMPCSPVHKSLNSIDHAKAEFHGAKAAGTQQLKPLPQDPDWCSTKPRDVSSWTRASAAQPPFQFPRIIHQTVEDKYNISCEVLECMQTWKDMNPGYEHRLYDAKDREDFVTSHYPEVLPVYRSLSTNVERADMWRYLALHHFGGVYADSDVRCTKPISEWSSINNHDADLLVGVVYTDAAGMVTRVNNFILAAMPCHPVMAAMPFTTMSRIAAAGLTNRSVGWEKGPALSEAVIGRTGPAALTATIADYARRLDAPWPVNGTQGAAGDGTGNLVATVRLMPRNIMTMGWETAAEKISCEEALSRNPGAYICHQYFGTWKASYNHRPALTYNESCVYWGLRGVPRPQPPATKLEGVLAAGWGQGEEDPFGFGQMAADDGSSSSGDAAEEADDAADVDDAGDEDEADGAEVVQHLGAGGVQGSASSSSSSRQQAGEAAGQAQQR</sequence>
<feature type="compositionally biased region" description="Acidic residues" evidence="1">
    <location>
        <begin position="417"/>
        <end position="438"/>
    </location>
</feature>
<dbReference type="SUPFAM" id="SSF53448">
    <property type="entry name" value="Nucleotide-diphospho-sugar transferases"/>
    <property type="match status" value="1"/>
</dbReference>
<protein>
    <recommendedName>
        <fullName evidence="5">Alpha 1,4-glycosyltransferase domain-containing protein</fullName>
    </recommendedName>
</protein>
<dbReference type="Gene3D" id="3.90.550.20">
    <property type="match status" value="1"/>
</dbReference>
<dbReference type="EMBL" id="CP126218">
    <property type="protein sequence ID" value="WIA20283.1"/>
    <property type="molecule type" value="Genomic_DNA"/>
</dbReference>
<dbReference type="PANTHER" id="PTHR31834">
    <property type="entry name" value="INITIATION-SPECIFIC ALPHA-1,6-MANNOSYLTRANSFERASE"/>
    <property type="match status" value="1"/>
</dbReference>
<name>A0ABY8UKY8_TETOB</name>
<proteinExistence type="predicted"/>
<gene>
    <name evidence="3" type="ORF">OEZ85_006116</name>
</gene>
<evidence type="ECO:0000313" key="4">
    <source>
        <dbReference type="Proteomes" id="UP001244341"/>
    </source>
</evidence>
<dbReference type="InterPro" id="IPR007577">
    <property type="entry name" value="GlycoTrfase_DXD_sugar-bd_CS"/>
</dbReference>
<accession>A0ABY8UKY8</accession>
<keyword evidence="2" id="KW-0472">Membrane</keyword>
<dbReference type="PANTHER" id="PTHR31834:SF1">
    <property type="entry name" value="INITIATION-SPECIFIC ALPHA-1,6-MANNOSYLTRANSFERASE"/>
    <property type="match status" value="1"/>
</dbReference>
<keyword evidence="2" id="KW-1133">Transmembrane helix</keyword>
<feature type="compositionally biased region" description="Low complexity" evidence="1">
    <location>
        <begin position="452"/>
        <end position="474"/>
    </location>
</feature>
<dbReference type="Pfam" id="PF04488">
    <property type="entry name" value="Gly_transf_sug"/>
    <property type="match status" value="1"/>
</dbReference>
<evidence type="ECO:0000256" key="2">
    <source>
        <dbReference type="SAM" id="Phobius"/>
    </source>
</evidence>
<evidence type="ECO:0008006" key="5">
    <source>
        <dbReference type="Google" id="ProtNLM"/>
    </source>
</evidence>
<evidence type="ECO:0000313" key="3">
    <source>
        <dbReference type="EMBL" id="WIA20283.1"/>
    </source>
</evidence>
<feature type="compositionally biased region" description="Low complexity" evidence="1">
    <location>
        <begin position="406"/>
        <end position="416"/>
    </location>
</feature>
<evidence type="ECO:0000256" key="1">
    <source>
        <dbReference type="SAM" id="MobiDB-lite"/>
    </source>
</evidence>
<organism evidence="3 4">
    <name type="scientific">Tetradesmus obliquus</name>
    <name type="common">Green alga</name>
    <name type="synonym">Acutodesmus obliquus</name>
    <dbReference type="NCBI Taxonomy" id="3088"/>
    <lineage>
        <taxon>Eukaryota</taxon>
        <taxon>Viridiplantae</taxon>
        <taxon>Chlorophyta</taxon>
        <taxon>core chlorophytes</taxon>
        <taxon>Chlorophyceae</taxon>
        <taxon>CS clade</taxon>
        <taxon>Sphaeropleales</taxon>
        <taxon>Scenedesmaceae</taxon>
        <taxon>Tetradesmus</taxon>
    </lineage>
</organism>
<keyword evidence="4" id="KW-1185">Reference proteome</keyword>
<dbReference type="Proteomes" id="UP001244341">
    <property type="component" value="Chromosome 11b"/>
</dbReference>
<dbReference type="InterPro" id="IPR039367">
    <property type="entry name" value="Och1-like"/>
</dbReference>
<reference evidence="3 4" key="1">
    <citation type="submission" date="2023-05" db="EMBL/GenBank/DDBJ databases">
        <title>A 100% complete, gapless, phased diploid assembly of the Scenedesmus obliquus UTEX 3031 genome.</title>
        <authorList>
            <person name="Biondi T.C."/>
            <person name="Hanschen E.R."/>
            <person name="Kwon T."/>
            <person name="Eng W."/>
            <person name="Kruse C.P.S."/>
            <person name="Koehler S.I."/>
            <person name="Kunde Y."/>
            <person name="Gleasner C.D."/>
            <person name="You Mak K.T."/>
            <person name="Polle J."/>
            <person name="Hovde B.T."/>
            <person name="Starkenburg S.R."/>
        </authorList>
    </citation>
    <scope>NUCLEOTIDE SEQUENCE [LARGE SCALE GENOMIC DNA]</scope>
    <source>
        <strain evidence="3 4">DOE0152z</strain>
    </source>
</reference>
<feature type="transmembrane region" description="Helical" evidence="2">
    <location>
        <begin position="15"/>
        <end position="32"/>
    </location>
</feature>
<dbReference type="InterPro" id="IPR029044">
    <property type="entry name" value="Nucleotide-diphossugar_trans"/>
</dbReference>
<feature type="region of interest" description="Disordered" evidence="1">
    <location>
        <begin position="395"/>
        <end position="474"/>
    </location>
</feature>
<keyword evidence="2" id="KW-0812">Transmembrane</keyword>